<evidence type="ECO:0000313" key="2">
    <source>
        <dbReference type="EMBL" id="VGO17946.1"/>
    </source>
</evidence>
<keyword evidence="1" id="KW-0732">Signal</keyword>
<dbReference type="EMBL" id="CAAHFG010000005">
    <property type="protein sequence ID" value="VGO17946.1"/>
    <property type="molecule type" value="Genomic_DNA"/>
</dbReference>
<keyword evidence="3" id="KW-1185">Reference proteome</keyword>
<accession>A0A6C2UFH0</accession>
<sequence>MSKVLGIAAVALMVVGSSAFAGEKCTAGEKSECSAEKKAECSAQKAECGAKKGECGKKKA</sequence>
<feature type="signal peptide" evidence="1">
    <location>
        <begin position="1"/>
        <end position="21"/>
    </location>
</feature>
<evidence type="ECO:0000313" key="3">
    <source>
        <dbReference type="Proteomes" id="UP000366872"/>
    </source>
</evidence>
<organism evidence="2 3">
    <name type="scientific">Pontiella desulfatans</name>
    <dbReference type="NCBI Taxonomy" id="2750659"/>
    <lineage>
        <taxon>Bacteria</taxon>
        <taxon>Pseudomonadati</taxon>
        <taxon>Kiritimatiellota</taxon>
        <taxon>Kiritimatiellia</taxon>
        <taxon>Kiritimatiellales</taxon>
        <taxon>Pontiellaceae</taxon>
        <taxon>Pontiella</taxon>
    </lineage>
</organism>
<gene>
    <name evidence="2" type="ORF">PDESU_06548</name>
</gene>
<proteinExistence type="predicted"/>
<protein>
    <submittedName>
        <fullName evidence="2">Uncharacterized protein</fullName>
    </submittedName>
</protein>
<dbReference type="AlphaFoldDB" id="A0A6C2UFH0"/>
<evidence type="ECO:0000256" key="1">
    <source>
        <dbReference type="SAM" id="SignalP"/>
    </source>
</evidence>
<dbReference type="Proteomes" id="UP000366872">
    <property type="component" value="Unassembled WGS sequence"/>
</dbReference>
<feature type="chain" id="PRO_5025336744" evidence="1">
    <location>
        <begin position="22"/>
        <end position="60"/>
    </location>
</feature>
<reference evidence="2 3" key="1">
    <citation type="submission" date="2019-04" db="EMBL/GenBank/DDBJ databases">
        <authorList>
            <person name="Van Vliet M D."/>
        </authorList>
    </citation>
    <scope>NUCLEOTIDE SEQUENCE [LARGE SCALE GENOMIC DNA]</scope>
    <source>
        <strain evidence="2 3">F1</strain>
    </source>
</reference>
<name>A0A6C2UFH0_PONDE</name>
<dbReference type="RefSeq" id="WP_136083398.1">
    <property type="nucleotide sequence ID" value="NZ_CAAHFG010000005.1"/>
</dbReference>